<keyword evidence="7" id="KW-1185">Reference proteome</keyword>
<dbReference type="PROSITE" id="PS50888">
    <property type="entry name" value="BHLH"/>
    <property type="match status" value="1"/>
</dbReference>
<reference evidence="6 7" key="1">
    <citation type="journal article" date="2013" name="Proc. Natl. Acad. Sci. U.S.A.">
        <title>Fine-scale variation in meiotic recombination in Mimulus inferred from population shotgun sequencing.</title>
        <authorList>
            <person name="Hellsten U."/>
            <person name="Wright K.M."/>
            <person name="Jenkins J."/>
            <person name="Shu S."/>
            <person name="Yuan Y."/>
            <person name="Wessler S.R."/>
            <person name="Schmutz J."/>
            <person name="Willis J.H."/>
            <person name="Rokhsar D.S."/>
        </authorList>
    </citation>
    <scope>NUCLEOTIDE SEQUENCE [LARGE SCALE GENOMIC DNA]</scope>
    <source>
        <strain evidence="7">cv. DUN x IM62</strain>
    </source>
</reference>
<comment type="subcellular location">
    <subcellularLocation>
        <location evidence="1">Nucleus</location>
    </subcellularLocation>
</comment>
<dbReference type="Gene3D" id="4.10.280.10">
    <property type="entry name" value="Helix-loop-helix DNA-binding domain"/>
    <property type="match status" value="1"/>
</dbReference>
<organism evidence="6 7">
    <name type="scientific">Erythranthe guttata</name>
    <name type="common">Yellow monkey flower</name>
    <name type="synonym">Mimulus guttatus</name>
    <dbReference type="NCBI Taxonomy" id="4155"/>
    <lineage>
        <taxon>Eukaryota</taxon>
        <taxon>Viridiplantae</taxon>
        <taxon>Streptophyta</taxon>
        <taxon>Embryophyta</taxon>
        <taxon>Tracheophyta</taxon>
        <taxon>Spermatophyta</taxon>
        <taxon>Magnoliopsida</taxon>
        <taxon>eudicotyledons</taxon>
        <taxon>Gunneridae</taxon>
        <taxon>Pentapetalae</taxon>
        <taxon>asterids</taxon>
        <taxon>lamiids</taxon>
        <taxon>Lamiales</taxon>
        <taxon>Phrymaceae</taxon>
        <taxon>Erythranthe</taxon>
    </lineage>
</organism>
<dbReference type="CDD" id="cd18914">
    <property type="entry name" value="bHLH_AtORG2_like"/>
    <property type="match status" value="1"/>
</dbReference>
<dbReference type="eggNOG" id="ENOG502S1BU">
    <property type="taxonomic scope" value="Eukaryota"/>
</dbReference>
<dbReference type="SMART" id="SM00353">
    <property type="entry name" value="HLH"/>
    <property type="match status" value="1"/>
</dbReference>
<dbReference type="STRING" id="4155.A0A022QBP4"/>
<sequence>MESTSSFSFLQQEDELRILNFPELATIWDDVGFDQIPPPKCIDLGDNKNGKIPKKLEKNIIEDQLKKKRLHREVERQRRQEISTLYASLRSVLPPQHIKGKRSTTDQIDEAAKYIRYVQNNIKELGIKIENLKRWSTKNESEKGNPSKILPVVNVNVTVQTCSAGVEVLISTSGDILALSRITQLLHQQGLTVVSCSFTKFDGRLLYTIQSE</sequence>
<dbReference type="GO" id="GO:0000981">
    <property type="term" value="F:DNA-binding transcription factor activity, RNA polymerase II-specific"/>
    <property type="evidence" value="ECO:0000318"/>
    <property type="project" value="GO_Central"/>
</dbReference>
<dbReference type="EMBL" id="KI632098">
    <property type="protein sequence ID" value="EYU25029.1"/>
    <property type="molecule type" value="Genomic_DNA"/>
</dbReference>
<evidence type="ECO:0000256" key="3">
    <source>
        <dbReference type="ARBA" id="ARBA00023163"/>
    </source>
</evidence>
<evidence type="ECO:0000256" key="2">
    <source>
        <dbReference type="ARBA" id="ARBA00023015"/>
    </source>
</evidence>
<feature type="non-terminal residue" evidence="6">
    <location>
        <position position="212"/>
    </location>
</feature>
<feature type="domain" description="BHLH" evidence="5">
    <location>
        <begin position="66"/>
        <end position="118"/>
    </location>
</feature>
<evidence type="ECO:0000313" key="6">
    <source>
        <dbReference type="EMBL" id="EYU25029.1"/>
    </source>
</evidence>
<evidence type="ECO:0000256" key="1">
    <source>
        <dbReference type="ARBA" id="ARBA00004123"/>
    </source>
</evidence>
<dbReference type="GO" id="GO:0046983">
    <property type="term" value="F:protein dimerization activity"/>
    <property type="evidence" value="ECO:0007669"/>
    <property type="project" value="InterPro"/>
</dbReference>
<dbReference type="InterPro" id="IPR011598">
    <property type="entry name" value="bHLH_dom"/>
</dbReference>
<dbReference type="GO" id="GO:0000977">
    <property type="term" value="F:RNA polymerase II transcription regulatory region sequence-specific DNA binding"/>
    <property type="evidence" value="ECO:0000318"/>
    <property type="project" value="GO_Central"/>
</dbReference>
<dbReference type="InterPro" id="IPR015660">
    <property type="entry name" value="MASH1/Ascl1a-like"/>
</dbReference>
<keyword evidence="4" id="KW-0539">Nucleus</keyword>
<dbReference type="GO" id="GO:0090575">
    <property type="term" value="C:RNA polymerase II transcription regulator complex"/>
    <property type="evidence" value="ECO:0000318"/>
    <property type="project" value="GO_Central"/>
</dbReference>
<keyword evidence="2" id="KW-0805">Transcription regulation</keyword>
<dbReference type="AlphaFoldDB" id="A0A022QBP4"/>
<name>A0A022QBP4_ERYGU</name>
<dbReference type="InterPro" id="IPR036638">
    <property type="entry name" value="HLH_DNA-bd_sf"/>
</dbReference>
<dbReference type="Proteomes" id="UP000030748">
    <property type="component" value="Unassembled WGS sequence"/>
</dbReference>
<evidence type="ECO:0000256" key="4">
    <source>
        <dbReference type="ARBA" id="ARBA00023242"/>
    </source>
</evidence>
<keyword evidence="3" id="KW-0804">Transcription</keyword>
<dbReference type="SUPFAM" id="SSF47459">
    <property type="entry name" value="HLH, helix-loop-helix DNA-binding domain"/>
    <property type="match status" value="1"/>
</dbReference>
<evidence type="ECO:0000259" key="5">
    <source>
        <dbReference type="PROSITE" id="PS50888"/>
    </source>
</evidence>
<gene>
    <name evidence="6" type="ORF">MIMGU_mgv1a024922mg</name>
</gene>
<protein>
    <recommendedName>
        <fullName evidence="5">BHLH domain-containing protein</fullName>
    </recommendedName>
</protein>
<proteinExistence type="predicted"/>
<accession>A0A022QBP4</accession>
<dbReference type="Pfam" id="PF00010">
    <property type="entry name" value="HLH"/>
    <property type="match status" value="1"/>
</dbReference>
<dbReference type="PANTHER" id="PTHR13935:SF155">
    <property type="entry name" value="TRANSCRIPTION FACTOR BHLH120-LIKE"/>
    <property type="match status" value="1"/>
</dbReference>
<dbReference type="GO" id="GO:0006357">
    <property type="term" value="P:regulation of transcription by RNA polymerase II"/>
    <property type="evidence" value="ECO:0000318"/>
    <property type="project" value="GO_Central"/>
</dbReference>
<evidence type="ECO:0000313" key="7">
    <source>
        <dbReference type="Proteomes" id="UP000030748"/>
    </source>
</evidence>
<dbReference type="PANTHER" id="PTHR13935">
    <property type="entry name" value="ACHAETE-SCUTE TRANSCRIPTION FACTOR-RELATED"/>
    <property type="match status" value="1"/>
</dbReference>